<dbReference type="Pfam" id="PF00503">
    <property type="entry name" value="G-alpha"/>
    <property type="match status" value="1"/>
</dbReference>
<dbReference type="InParanoid" id="D8LSD7"/>
<dbReference type="GO" id="GO:0005525">
    <property type="term" value="F:GTP binding"/>
    <property type="evidence" value="ECO:0007669"/>
    <property type="project" value="UniProtKB-KW"/>
</dbReference>
<proteinExistence type="predicted"/>
<dbReference type="GO" id="GO:0003924">
    <property type="term" value="F:GTPase activity"/>
    <property type="evidence" value="ECO:0007669"/>
    <property type="project" value="InterPro"/>
</dbReference>
<dbReference type="InterPro" id="IPR011025">
    <property type="entry name" value="GproteinA_insert"/>
</dbReference>
<feature type="binding site" evidence="5">
    <location>
        <begin position="43"/>
        <end position="48"/>
    </location>
    <ligand>
        <name>GTP</name>
        <dbReference type="ChEBI" id="CHEBI:37565"/>
    </ligand>
</feature>
<dbReference type="EMBL" id="FN649736">
    <property type="protein sequence ID" value="CBN75194.1"/>
    <property type="molecule type" value="Genomic_DNA"/>
</dbReference>
<evidence type="ECO:0000256" key="5">
    <source>
        <dbReference type="PIRSR" id="PIRSR601019-1"/>
    </source>
</evidence>
<dbReference type="GO" id="GO:0005834">
    <property type="term" value="C:heterotrimeric G-protein complex"/>
    <property type="evidence" value="ECO:0007669"/>
    <property type="project" value="TreeGrafter"/>
</dbReference>
<dbReference type="PROSITE" id="PS51882">
    <property type="entry name" value="G_ALPHA"/>
    <property type="match status" value="1"/>
</dbReference>
<dbReference type="EMBL" id="FN648949">
    <property type="protein sequence ID" value="CBN75194.1"/>
    <property type="molecule type" value="Genomic_DNA"/>
</dbReference>
<protein>
    <submittedName>
        <fullName evidence="7">GPA6, alpha subunit of a heterotrimeric G protein</fullName>
    </submittedName>
</protein>
<dbReference type="eggNOG" id="KOG0082">
    <property type="taxonomic scope" value="Eukaryota"/>
</dbReference>
<organism evidence="7 8">
    <name type="scientific">Ectocarpus siliculosus</name>
    <name type="common">Brown alga</name>
    <name type="synonym">Conferva siliculosa</name>
    <dbReference type="NCBI Taxonomy" id="2880"/>
    <lineage>
        <taxon>Eukaryota</taxon>
        <taxon>Sar</taxon>
        <taxon>Stramenopiles</taxon>
        <taxon>Ochrophyta</taxon>
        <taxon>PX clade</taxon>
        <taxon>Phaeophyceae</taxon>
        <taxon>Ectocarpales</taxon>
        <taxon>Ectocarpaceae</taxon>
        <taxon>Ectocarpus</taxon>
    </lineage>
</organism>
<dbReference type="OrthoDB" id="5817230at2759"/>
<keyword evidence="4" id="KW-0807">Transducer</keyword>
<dbReference type="FunFam" id="3.40.50.300:FF:000692">
    <property type="entry name" value="Guanine nucleotide-binding protein subunit alpha"/>
    <property type="match status" value="1"/>
</dbReference>
<keyword evidence="3 5" id="KW-0342">GTP-binding</keyword>
<dbReference type="SMART" id="SM00275">
    <property type="entry name" value="G_alpha"/>
    <property type="match status" value="1"/>
</dbReference>
<dbReference type="GO" id="GO:0007188">
    <property type="term" value="P:adenylate cyclase-modulating G protein-coupled receptor signaling pathway"/>
    <property type="evidence" value="ECO:0007669"/>
    <property type="project" value="TreeGrafter"/>
</dbReference>
<dbReference type="STRING" id="2880.D8LSD7"/>
<dbReference type="Proteomes" id="UP000002630">
    <property type="component" value="Linkage Group LG11"/>
</dbReference>
<dbReference type="GO" id="GO:0031683">
    <property type="term" value="F:G-protein beta/gamma-subunit complex binding"/>
    <property type="evidence" value="ECO:0007669"/>
    <property type="project" value="InterPro"/>
</dbReference>
<dbReference type="AlphaFoldDB" id="D8LSD7"/>
<keyword evidence="8" id="KW-1185">Reference proteome</keyword>
<accession>D8LSD7</accession>
<keyword evidence="6" id="KW-0460">Magnesium</keyword>
<evidence type="ECO:0000313" key="8">
    <source>
        <dbReference type="Proteomes" id="UP000002630"/>
    </source>
</evidence>
<dbReference type="InterPro" id="IPR027417">
    <property type="entry name" value="P-loop_NTPase"/>
</dbReference>
<dbReference type="Gene3D" id="3.40.50.300">
    <property type="entry name" value="P-loop containing nucleotide triphosphate hydrolases"/>
    <property type="match status" value="2"/>
</dbReference>
<keyword evidence="2 5" id="KW-0547">Nucleotide-binding</keyword>
<dbReference type="SUPFAM" id="SSF52540">
    <property type="entry name" value="P-loop containing nucleoside triphosphate hydrolases"/>
    <property type="match status" value="1"/>
</dbReference>
<feature type="binding site" evidence="6">
    <location>
        <position position="47"/>
    </location>
    <ligand>
        <name>Mg(2+)</name>
        <dbReference type="ChEBI" id="CHEBI:18420"/>
    </ligand>
</feature>
<evidence type="ECO:0000256" key="3">
    <source>
        <dbReference type="ARBA" id="ARBA00023134"/>
    </source>
</evidence>
<evidence type="ECO:0000256" key="6">
    <source>
        <dbReference type="PIRSR" id="PIRSR601019-2"/>
    </source>
</evidence>
<dbReference type="PANTHER" id="PTHR10218">
    <property type="entry name" value="GTP-BINDING PROTEIN ALPHA SUBUNIT"/>
    <property type="match status" value="1"/>
</dbReference>
<dbReference type="GO" id="GO:0005737">
    <property type="term" value="C:cytoplasm"/>
    <property type="evidence" value="ECO:0007669"/>
    <property type="project" value="TreeGrafter"/>
</dbReference>
<keyword evidence="1 6" id="KW-0479">Metal-binding</keyword>
<dbReference type="GO" id="GO:0046872">
    <property type="term" value="F:metal ion binding"/>
    <property type="evidence" value="ECO:0007669"/>
    <property type="project" value="UniProtKB-KW"/>
</dbReference>
<gene>
    <name evidence="7" type="primary">GPA6</name>
    <name evidence="7" type="ORF">Esi_0072_0036</name>
</gene>
<evidence type="ECO:0000256" key="2">
    <source>
        <dbReference type="ARBA" id="ARBA00022741"/>
    </source>
</evidence>
<sequence length="313" mass="35549">MGCESSQPMVVANAAKNEVDEQLERLHEEERTHYKILLLGPGEAGKSTVLKQLKCIYKGGIPLAEQRMHGLAIRRNTIQSMQAILEATMVLGIPLEGEAAAAAGRVLMLDEGTDLSPDIVQDVVLLWHNGGVRAAYGERHRYWLLDAAAYYFDNVERFGSESFAPNEEDIMHEGLQLFEEVVRNPIFENTPIFVFLNKKDLFEQMMTEGIPLSRCFPDYRPGAGSDASDVHQAVAEIERRFLDVIHRHNPRKNIHVHVIASRVRLEMKSAFSDVKDRIKVRRKRSSNVCMYVCMYPRKILSCTCTMENSNRVM</sequence>
<dbReference type="GO" id="GO:0001664">
    <property type="term" value="F:G protein-coupled receptor binding"/>
    <property type="evidence" value="ECO:0007669"/>
    <property type="project" value="TreeGrafter"/>
</dbReference>
<evidence type="ECO:0000256" key="1">
    <source>
        <dbReference type="ARBA" id="ARBA00022723"/>
    </source>
</evidence>
<dbReference type="SUPFAM" id="SSF47895">
    <property type="entry name" value="Transducin (alpha subunit), insertion domain"/>
    <property type="match status" value="1"/>
</dbReference>
<dbReference type="PANTHER" id="PTHR10218:SF302">
    <property type="entry name" value="GUANINE NUCLEOTIDE-BINDING PROTEIN ALPHA-5 SUBUNIT"/>
    <property type="match status" value="1"/>
</dbReference>
<evidence type="ECO:0000256" key="4">
    <source>
        <dbReference type="ARBA" id="ARBA00023224"/>
    </source>
</evidence>
<reference evidence="7 8" key="1">
    <citation type="journal article" date="2010" name="Nature">
        <title>The Ectocarpus genome and the independent evolution of multicellularity in brown algae.</title>
        <authorList>
            <person name="Cock J.M."/>
            <person name="Sterck L."/>
            <person name="Rouze P."/>
            <person name="Scornet D."/>
            <person name="Allen A.E."/>
            <person name="Amoutzias G."/>
            <person name="Anthouard V."/>
            <person name="Artiguenave F."/>
            <person name="Aury J.M."/>
            <person name="Badger J.H."/>
            <person name="Beszteri B."/>
            <person name="Billiau K."/>
            <person name="Bonnet E."/>
            <person name="Bothwell J.H."/>
            <person name="Bowler C."/>
            <person name="Boyen C."/>
            <person name="Brownlee C."/>
            <person name="Carrano C.J."/>
            <person name="Charrier B."/>
            <person name="Cho G.Y."/>
            <person name="Coelho S.M."/>
            <person name="Collen J."/>
            <person name="Corre E."/>
            <person name="Da Silva C."/>
            <person name="Delage L."/>
            <person name="Delaroque N."/>
            <person name="Dittami S.M."/>
            <person name="Doulbeau S."/>
            <person name="Elias M."/>
            <person name="Farnham G."/>
            <person name="Gachon C.M."/>
            <person name="Gschloessl B."/>
            <person name="Heesch S."/>
            <person name="Jabbari K."/>
            <person name="Jubin C."/>
            <person name="Kawai H."/>
            <person name="Kimura K."/>
            <person name="Kloareg B."/>
            <person name="Kupper F.C."/>
            <person name="Lang D."/>
            <person name="Le Bail A."/>
            <person name="Leblanc C."/>
            <person name="Lerouge P."/>
            <person name="Lohr M."/>
            <person name="Lopez P.J."/>
            <person name="Martens C."/>
            <person name="Maumus F."/>
            <person name="Michel G."/>
            <person name="Miranda-Saavedra D."/>
            <person name="Morales J."/>
            <person name="Moreau H."/>
            <person name="Motomura T."/>
            <person name="Nagasato C."/>
            <person name="Napoli C.A."/>
            <person name="Nelson D.R."/>
            <person name="Nyvall-Collen P."/>
            <person name="Peters A.F."/>
            <person name="Pommier C."/>
            <person name="Potin P."/>
            <person name="Poulain J."/>
            <person name="Quesneville H."/>
            <person name="Read B."/>
            <person name="Rensing S.A."/>
            <person name="Ritter A."/>
            <person name="Rousvoal S."/>
            <person name="Samanta M."/>
            <person name="Samson G."/>
            <person name="Schroeder D.C."/>
            <person name="Segurens B."/>
            <person name="Strittmatter M."/>
            <person name="Tonon T."/>
            <person name="Tregear J.W."/>
            <person name="Valentin K."/>
            <person name="von Dassow P."/>
            <person name="Yamagishi T."/>
            <person name="Van de Peer Y."/>
            <person name="Wincker P."/>
        </authorList>
    </citation>
    <scope>NUCLEOTIDE SEQUENCE [LARGE SCALE GENOMIC DNA]</scope>
    <source>
        <strain evidence="8">Ec32 / CCAP1310/4</strain>
    </source>
</reference>
<name>D8LSD7_ECTSI</name>
<dbReference type="InterPro" id="IPR001019">
    <property type="entry name" value="Gprotein_alpha_su"/>
</dbReference>
<evidence type="ECO:0000313" key="7">
    <source>
        <dbReference type="EMBL" id="CBN75194.1"/>
    </source>
</evidence>